<keyword evidence="3 5" id="KW-0238">DNA-binding</keyword>
<protein>
    <submittedName>
        <fullName evidence="7">ATPase AAA</fullName>
    </submittedName>
</protein>
<evidence type="ECO:0000256" key="5">
    <source>
        <dbReference type="PROSITE-ProRule" id="PRU01091"/>
    </source>
</evidence>
<dbReference type="SUPFAM" id="SSF52540">
    <property type="entry name" value="P-loop containing nucleoside triphosphate hydrolases"/>
    <property type="match status" value="1"/>
</dbReference>
<evidence type="ECO:0000259" key="6">
    <source>
        <dbReference type="PROSITE" id="PS51755"/>
    </source>
</evidence>
<evidence type="ECO:0000256" key="4">
    <source>
        <dbReference type="ARBA" id="ARBA00023163"/>
    </source>
</evidence>
<dbReference type="Pfam" id="PF13191">
    <property type="entry name" value="AAA_16"/>
    <property type="match status" value="1"/>
</dbReference>
<keyword evidence="4" id="KW-0804">Transcription</keyword>
<keyword evidence="2" id="KW-0805">Transcription regulation</keyword>
<dbReference type="EMBL" id="BOPA01000018">
    <property type="protein sequence ID" value="GIJ15962.1"/>
    <property type="molecule type" value="Genomic_DNA"/>
</dbReference>
<evidence type="ECO:0000313" key="7">
    <source>
        <dbReference type="EMBL" id="GIJ15962.1"/>
    </source>
</evidence>
<feature type="domain" description="OmpR/PhoB-type" evidence="6">
    <location>
        <begin position="1"/>
        <end position="97"/>
    </location>
</feature>
<dbReference type="InterPro" id="IPR041664">
    <property type="entry name" value="AAA_16"/>
</dbReference>
<dbReference type="Pfam" id="PF00486">
    <property type="entry name" value="Trans_reg_C"/>
    <property type="match status" value="1"/>
</dbReference>
<organism evidence="7 8">
    <name type="scientific">Micromonospora gifhornensis</name>
    <dbReference type="NCBI Taxonomy" id="84594"/>
    <lineage>
        <taxon>Bacteria</taxon>
        <taxon>Bacillati</taxon>
        <taxon>Actinomycetota</taxon>
        <taxon>Actinomycetes</taxon>
        <taxon>Micromonosporales</taxon>
        <taxon>Micromonosporaceae</taxon>
        <taxon>Micromonospora</taxon>
    </lineage>
</organism>
<proteinExistence type="inferred from homology"/>
<evidence type="ECO:0000313" key="8">
    <source>
        <dbReference type="Proteomes" id="UP000647860"/>
    </source>
</evidence>
<dbReference type="Pfam" id="PF03704">
    <property type="entry name" value="BTAD"/>
    <property type="match status" value="1"/>
</dbReference>
<dbReference type="InterPro" id="IPR001867">
    <property type="entry name" value="OmpR/PhoB-type_DNA-bd"/>
</dbReference>
<dbReference type="InterPro" id="IPR016032">
    <property type="entry name" value="Sig_transdc_resp-reg_C-effctor"/>
</dbReference>
<dbReference type="PROSITE" id="PS51755">
    <property type="entry name" value="OMPR_PHOB"/>
    <property type="match status" value="1"/>
</dbReference>
<dbReference type="PANTHER" id="PTHR35807">
    <property type="entry name" value="TRANSCRIPTIONAL REGULATOR REDD-RELATED"/>
    <property type="match status" value="1"/>
</dbReference>
<comment type="caution">
    <text evidence="7">The sequence shown here is derived from an EMBL/GenBank/DDBJ whole genome shotgun (WGS) entry which is preliminary data.</text>
</comment>
<dbReference type="Gene3D" id="1.25.40.10">
    <property type="entry name" value="Tetratricopeptide repeat domain"/>
    <property type="match status" value="1"/>
</dbReference>
<dbReference type="Proteomes" id="UP000647860">
    <property type="component" value="Unassembled WGS sequence"/>
</dbReference>
<dbReference type="InterPro" id="IPR011990">
    <property type="entry name" value="TPR-like_helical_dom_sf"/>
</dbReference>
<sequence>MQFRVLGPPEVVRDGRMVPLGGPKHRALLVLFLLRPNRFVAADWLVDALWDGRPPPSADITLRTYVAGLRRAVEPHRSPREAARVLRSRSKGYELRVDPDSIDATRFRHLVDRAAERLSAGEPAASERDYHDALRLWRGEPMTGAAELAAVRPEAARLAELRLIAEEGRFTAAVAAGRHAAVLAELRQFVAAHPVRETARAQLMLALYRAGRQTEALAAYDEGRRILVDEYGIDPGVHLRELHTLILEQAVAPAAAPLSAQVSTGSLATATQGMTRAPGVPAQVGTGSRLVPVVSGDPAGALVGRGAELARLVAALAGATREHGRSAIVVGEPGIGKTSLAATVSALAQADGVAVVWGHCPDLGQAPPFWLWRQVVRGLVAMPQVGASATVRGLDGFAAGPTHDATDEVSPDPAARFQAYEAVAELVRAAAEPAGLLIVLDDLHAADPDSLLLLRFLTTALPGTRALVLATLRPYAHDAALVATVAELARGPGFGRLRLTGLTTDAVADLVRRRTGAPPAGPALARLVTRTGGNPFFITELLRARADPAGTDLPPSIRDTVRLRLGGLPVASRDCLALLAVAGDDLDATTMAEVLDLSAEAVAEALSTAYTAELVTEAEPGGVRFRHPLFAEVAYAELPPPRRATLHARLAGVHERSGVVGPAELARHYGQATGLGHEADHLRWSLAAADDATRRFAYEDALGHLDRAAHRLARAVGSATAARTELDVQLHRAALLQMTVGVGADAVDQVCARARELLTLVGPDTDVRPALWALGELAANQADYAGCTELAERLCRAGTTTATHTDADTSTDTDELTVAAGEYLLGVVGYFTGRLDEADQRLTAAIDRLGAVDSRLLGRQVGRLPVLAAHNFRALVRSLRGDPVAARRDIRDAELLAERLDDPYGRANAALFAAWTGVQERDVPMVRAAAARCQEIGAANGMPHFVATGGFFREWAAARGGAPDRLAAMRVAVEGIYRPGLRATRTVTFTAMAEAYLAAGDRDTAAALAQEGLVVVDRLGETVFAAELHRIRGIARDDPAALAAGARLAEEQGAELLLARFPPQLDGRSS</sequence>
<dbReference type="PANTHER" id="PTHR35807:SF1">
    <property type="entry name" value="TRANSCRIPTIONAL REGULATOR REDD"/>
    <property type="match status" value="1"/>
</dbReference>
<reference evidence="7 8" key="1">
    <citation type="submission" date="2021-01" db="EMBL/GenBank/DDBJ databases">
        <title>Whole genome shotgun sequence of Verrucosispora gifhornensis NBRC 16317.</title>
        <authorList>
            <person name="Komaki H."/>
            <person name="Tamura T."/>
        </authorList>
    </citation>
    <scope>NUCLEOTIDE SEQUENCE [LARGE SCALE GENOMIC DNA]</scope>
    <source>
        <strain evidence="7 8">NBRC 16317</strain>
    </source>
</reference>
<dbReference type="InterPro" id="IPR036388">
    <property type="entry name" value="WH-like_DNA-bd_sf"/>
</dbReference>
<evidence type="ECO:0000256" key="3">
    <source>
        <dbReference type="ARBA" id="ARBA00023125"/>
    </source>
</evidence>
<dbReference type="InterPro" id="IPR027417">
    <property type="entry name" value="P-loop_NTPase"/>
</dbReference>
<evidence type="ECO:0000256" key="2">
    <source>
        <dbReference type="ARBA" id="ARBA00023015"/>
    </source>
</evidence>
<comment type="similarity">
    <text evidence="1">Belongs to the AfsR/DnrI/RedD regulatory family.</text>
</comment>
<accession>A0ABQ4IDK5</accession>
<dbReference type="CDD" id="cd15831">
    <property type="entry name" value="BTAD"/>
    <property type="match status" value="1"/>
</dbReference>
<dbReference type="SUPFAM" id="SSF48452">
    <property type="entry name" value="TPR-like"/>
    <property type="match status" value="1"/>
</dbReference>
<dbReference type="SMART" id="SM00862">
    <property type="entry name" value="Trans_reg_C"/>
    <property type="match status" value="1"/>
</dbReference>
<keyword evidence="8" id="KW-1185">Reference proteome</keyword>
<evidence type="ECO:0000256" key="1">
    <source>
        <dbReference type="ARBA" id="ARBA00005820"/>
    </source>
</evidence>
<dbReference type="InterPro" id="IPR003593">
    <property type="entry name" value="AAA+_ATPase"/>
</dbReference>
<dbReference type="InterPro" id="IPR005158">
    <property type="entry name" value="BTAD"/>
</dbReference>
<dbReference type="SMART" id="SM00382">
    <property type="entry name" value="AAA"/>
    <property type="match status" value="1"/>
</dbReference>
<dbReference type="Gene3D" id="1.10.10.10">
    <property type="entry name" value="Winged helix-like DNA-binding domain superfamily/Winged helix DNA-binding domain"/>
    <property type="match status" value="1"/>
</dbReference>
<dbReference type="SMART" id="SM01043">
    <property type="entry name" value="BTAD"/>
    <property type="match status" value="1"/>
</dbReference>
<dbReference type="Gene3D" id="3.40.50.300">
    <property type="entry name" value="P-loop containing nucleotide triphosphate hydrolases"/>
    <property type="match status" value="1"/>
</dbReference>
<dbReference type="SUPFAM" id="SSF46894">
    <property type="entry name" value="C-terminal effector domain of the bipartite response regulators"/>
    <property type="match status" value="1"/>
</dbReference>
<dbReference type="InterPro" id="IPR051677">
    <property type="entry name" value="AfsR-DnrI-RedD_regulator"/>
</dbReference>
<name>A0ABQ4IDK5_9ACTN</name>
<feature type="DNA-binding region" description="OmpR/PhoB-type" evidence="5">
    <location>
        <begin position="1"/>
        <end position="97"/>
    </location>
</feature>
<dbReference type="RefSeq" id="WP_204291195.1">
    <property type="nucleotide sequence ID" value="NZ_BAAAGZ010000008.1"/>
</dbReference>
<gene>
    <name evidence="7" type="ORF">Vgi01_26460</name>
</gene>